<keyword evidence="9" id="KW-0496">Mitochondrion</keyword>
<name>A0A0M4E7F4_DROBS</name>
<dbReference type="Proteomes" id="UP000494163">
    <property type="component" value="Chromosome 2L"/>
</dbReference>
<comment type="subcellular location">
    <subcellularLocation>
        <location evidence="1">Mitochondrion outer membrane</location>
    </subcellularLocation>
</comment>
<dbReference type="PANTHER" id="PTHR11743">
    <property type="entry name" value="VOLTAGE-DEPENDENT ANION-SELECTIVE CHANNEL"/>
    <property type="match status" value="1"/>
</dbReference>
<keyword evidence="12" id="KW-1185">Reference proteome</keyword>
<evidence type="ECO:0000256" key="9">
    <source>
        <dbReference type="ARBA" id="ARBA00023128"/>
    </source>
</evidence>
<evidence type="ECO:0000256" key="6">
    <source>
        <dbReference type="ARBA" id="ARBA00022787"/>
    </source>
</evidence>
<dbReference type="Pfam" id="PF01459">
    <property type="entry name" value="Porin_3"/>
    <property type="match status" value="1"/>
</dbReference>
<reference evidence="11 12" key="1">
    <citation type="submission" date="2015-08" db="EMBL/GenBank/DDBJ databases">
        <title>Ancestral chromatin configuration constrains chromatin evolution on differentiating sex chromosomes in Drosophila.</title>
        <authorList>
            <person name="Zhou Q."/>
            <person name="Bachtrog D."/>
        </authorList>
    </citation>
    <scope>NUCLEOTIDE SEQUENCE [LARGE SCALE GENOMIC DNA]</scope>
    <source>
        <tissue evidence="11">Whole larvae</tissue>
    </source>
</reference>
<comment type="similarity">
    <text evidence="2">Belongs to the eukaryotic mitochondrial porin family.</text>
</comment>
<organism evidence="11 12">
    <name type="scientific">Drosophila busckii</name>
    <name type="common">Fruit fly</name>
    <dbReference type="NCBI Taxonomy" id="30019"/>
    <lineage>
        <taxon>Eukaryota</taxon>
        <taxon>Metazoa</taxon>
        <taxon>Ecdysozoa</taxon>
        <taxon>Arthropoda</taxon>
        <taxon>Hexapoda</taxon>
        <taxon>Insecta</taxon>
        <taxon>Pterygota</taxon>
        <taxon>Neoptera</taxon>
        <taxon>Endopterygota</taxon>
        <taxon>Diptera</taxon>
        <taxon>Brachycera</taxon>
        <taxon>Muscomorpha</taxon>
        <taxon>Ephydroidea</taxon>
        <taxon>Drosophilidae</taxon>
        <taxon>Drosophila</taxon>
    </lineage>
</organism>
<keyword evidence="4" id="KW-1134">Transmembrane beta strand</keyword>
<dbReference type="AlphaFoldDB" id="A0A0M4E7F4"/>
<evidence type="ECO:0000313" key="11">
    <source>
        <dbReference type="EMBL" id="ALC38690.1"/>
    </source>
</evidence>
<dbReference type="InterPro" id="IPR001925">
    <property type="entry name" value="Porin_Euk"/>
</dbReference>
<gene>
    <name evidence="11" type="ORF">Dbus_chr2Lg775</name>
</gene>
<evidence type="ECO:0000256" key="8">
    <source>
        <dbReference type="ARBA" id="ARBA00023114"/>
    </source>
</evidence>
<dbReference type="PANTHER" id="PTHR11743:SF70">
    <property type="entry name" value="GH26960P-RELATED"/>
    <property type="match status" value="1"/>
</dbReference>
<dbReference type="PRINTS" id="PR00185">
    <property type="entry name" value="EUKARYTPORIN"/>
</dbReference>
<protein>
    <submittedName>
        <fullName evidence="11">Porin2</fullName>
    </submittedName>
</protein>
<keyword evidence="7" id="KW-0406">Ion transport</keyword>
<dbReference type="EMBL" id="CP012523">
    <property type="protein sequence ID" value="ALC38690.1"/>
    <property type="molecule type" value="Genomic_DNA"/>
</dbReference>
<dbReference type="GO" id="GO:0005741">
    <property type="term" value="C:mitochondrial outer membrane"/>
    <property type="evidence" value="ECO:0007669"/>
    <property type="project" value="UniProtKB-SubCell"/>
</dbReference>
<evidence type="ECO:0000256" key="2">
    <source>
        <dbReference type="ARBA" id="ARBA00007780"/>
    </source>
</evidence>
<dbReference type="FunFam" id="2.40.160.10:FF:000012">
    <property type="entry name" value="Voltage-dependent anion-selective channel"/>
    <property type="match status" value="1"/>
</dbReference>
<keyword evidence="3" id="KW-0813">Transport</keyword>
<sequence>PTMVPPPYVDLGKLARDLFKRGYHPGLWQLDCRTMTNSGIEFFTTGFASQDASKVMGSLQSKYKVEDYGLTLTERWNTDNLLYGEIMQREKLAEGLMLALEGKFQPSSGDKSGKFKFGYGKESFHLQGDVEIASSPPINLSLVLAHNEFLAGVGIDFKTSDNDVGWKAALGWKNESTVLHAETKNADAFLFSVFHKASDKIDAAAEIVKAAGGAGGGGVEGGEQQEAPAGGGDWTFGVGMIYHLDGDALIRAKVNSNVEIGLGYEQKLREGITMSISTVLEGKNLSDGNHKFGVGLALEC</sequence>
<dbReference type="OMA" id="QLDCKTM"/>
<evidence type="ECO:0000256" key="10">
    <source>
        <dbReference type="ARBA" id="ARBA00023136"/>
    </source>
</evidence>
<evidence type="ECO:0000313" key="12">
    <source>
        <dbReference type="Proteomes" id="UP000494163"/>
    </source>
</evidence>
<evidence type="ECO:0000256" key="5">
    <source>
        <dbReference type="ARBA" id="ARBA00022692"/>
    </source>
</evidence>
<dbReference type="STRING" id="30019.A0A0M4E7F4"/>
<feature type="non-terminal residue" evidence="11">
    <location>
        <position position="1"/>
    </location>
</feature>
<dbReference type="InterPro" id="IPR027246">
    <property type="entry name" value="Porin_Euk/Tom40"/>
</dbReference>
<dbReference type="CDD" id="cd07306">
    <property type="entry name" value="Porin3_VDAC"/>
    <property type="match status" value="1"/>
</dbReference>
<dbReference type="GO" id="GO:0015288">
    <property type="term" value="F:porin activity"/>
    <property type="evidence" value="ECO:0007669"/>
    <property type="project" value="UniProtKB-KW"/>
</dbReference>
<accession>A0A0M4E7F4</accession>
<evidence type="ECO:0000256" key="1">
    <source>
        <dbReference type="ARBA" id="ARBA00004294"/>
    </source>
</evidence>
<dbReference type="Gene3D" id="2.40.160.10">
    <property type="entry name" value="Porin"/>
    <property type="match status" value="1"/>
</dbReference>
<evidence type="ECO:0000256" key="7">
    <source>
        <dbReference type="ARBA" id="ARBA00023065"/>
    </source>
</evidence>
<dbReference type="OrthoDB" id="7827681at2759"/>
<evidence type="ECO:0000256" key="4">
    <source>
        <dbReference type="ARBA" id="ARBA00022452"/>
    </source>
</evidence>
<dbReference type="InterPro" id="IPR023614">
    <property type="entry name" value="Porin_dom_sf"/>
</dbReference>
<dbReference type="GO" id="GO:0046930">
    <property type="term" value="C:pore complex"/>
    <property type="evidence" value="ECO:0007669"/>
    <property type="project" value="UniProtKB-KW"/>
</dbReference>
<dbReference type="GO" id="GO:0008308">
    <property type="term" value="F:voltage-gated monoatomic anion channel activity"/>
    <property type="evidence" value="ECO:0007669"/>
    <property type="project" value="InterPro"/>
</dbReference>
<keyword evidence="5" id="KW-0812">Transmembrane</keyword>
<keyword evidence="10" id="KW-0472">Membrane</keyword>
<keyword evidence="8" id="KW-0626">Porin</keyword>
<proteinExistence type="inferred from homology"/>
<dbReference type="SMR" id="A0A0M4E7F4"/>
<keyword evidence="6" id="KW-1000">Mitochondrion outer membrane</keyword>
<evidence type="ECO:0000256" key="3">
    <source>
        <dbReference type="ARBA" id="ARBA00022448"/>
    </source>
</evidence>